<organism evidence="5">
    <name type="scientific">marine sediment metagenome</name>
    <dbReference type="NCBI Taxonomy" id="412755"/>
    <lineage>
        <taxon>unclassified sequences</taxon>
        <taxon>metagenomes</taxon>
        <taxon>ecological metagenomes</taxon>
    </lineage>
</organism>
<keyword evidence="4" id="KW-0067">ATP-binding</keyword>
<dbReference type="SUPFAM" id="SSF52540">
    <property type="entry name" value="P-loop containing nucleoside triphosphate hydrolases"/>
    <property type="match status" value="1"/>
</dbReference>
<sequence>MVEIAKALSQEIKVLILDEPTSALTEAEINFLMEILKLLKDSGVTELWLCTKENAQGF</sequence>
<evidence type="ECO:0000256" key="4">
    <source>
        <dbReference type="ARBA" id="ARBA00022840"/>
    </source>
</evidence>
<dbReference type="InterPro" id="IPR050107">
    <property type="entry name" value="ABC_carbohydrate_import_ATPase"/>
</dbReference>
<evidence type="ECO:0000256" key="2">
    <source>
        <dbReference type="ARBA" id="ARBA00022737"/>
    </source>
</evidence>
<gene>
    <name evidence="5" type="ORF">S01H4_60624</name>
</gene>
<reference evidence="5" key="1">
    <citation type="journal article" date="2014" name="Front. Microbiol.">
        <title>High frequency of phylogenetically diverse reductive dehalogenase-homologous genes in deep subseafloor sedimentary metagenomes.</title>
        <authorList>
            <person name="Kawai M."/>
            <person name="Futagami T."/>
            <person name="Toyoda A."/>
            <person name="Takaki Y."/>
            <person name="Nishi S."/>
            <person name="Hori S."/>
            <person name="Arai W."/>
            <person name="Tsubouchi T."/>
            <person name="Morono Y."/>
            <person name="Uchiyama I."/>
            <person name="Ito T."/>
            <person name="Fujiyama A."/>
            <person name="Inagaki F."/>
            <person name="Takami H."/>
        </authorList>
    </citation>
    <scope>NUCLEOTIDE SEQUENCE</scope>
    <source>
        <strain evidence="5">Expedition CK06-06</strain>
    </source>
</reference>
<proteinExistence type="predicted"/>
<dbReference type="Gene3D" id="3.40.50.300">
    <property type="entry name" value="P-loop containing nucleotide triphosphate hydrolases"/>
    <property type="match status" value="1"/>
</dbReference>
<keyword evidence="2" id="KW-0677">Repeat</keyword>
<evidence type="ECO:0008006" key="6">
    <source>
        <dbReference type="Google" id="ProtNLM"/>
    </source>
</evidence>
<evidence type="ECO:0000256" key="3">
    <source>
        <dbReference type="ARBA" id="ARBA00022741"/>
    </source>
</evidence>
<dbReference type="PANTHER" id="PTHR43790:SF9">
    <property type="entry name" value="GALACTOFURANOSE TRANSPORTER ATP-BINDING PROTEIN YTFR"/>
    <property type="match status" value="1"/>
</dbReference>
<accession>X1DBG3</accession>
<evidence type="ECO:0000256" key="1">
    <source>
        <dbReference type="ARBA" id="ARBA00022448"/>
    </source>
</evidence>
<dbReference type="GO" id="GO:0005524">
    <property type="term" value="F:ATP binding"/>
    <property type="evidence" value="ECO:0007669"/>
    <property type="project" value="UniProtKB-KW"/>
</dbReference>
<protein>
    <recommendedName>
        <fullName evidence="6">ABC transporter domain-containing protein</fullName>
    </recommendedName>
</protein>
<name>X1DBG3_9ZZZZ</name>
<dbReference type="EMBL" id="BART01035790">
    <property type="protein sequence ID" value="GAH05655.1"/>
    <property type="molecule type" value="Genomic_DNA"/>
</dbReference>
<dbReference type="AlphaFoldDB" id="X1DBG3"/>
<keyword evidence="3" id="KW-0547">Nucleotide-binding</keyword>
<keyword evidence="1" id="KW-0813">Transport</keyword>
<dbReference type="InterPro" id="IPR027417">
    <property type="entry name" value="P-loop_NTPase"/>
</dbReference>
<comment type="caution">
    <text evidence="5">The sequence shown here is derived from an EMBL/GenBank/DDBJ whole genome shotgun (WGS) entry which is preliminary data.</text>
</comment>
<evidence type="ECO:0000313" key="5">
    <source>
        <dbReference type="EMBL" id="GAH05655.1"/>
    </source>
</evidence>
<dbReference type="PANTHER" id="PTHR43790">
    <property type="entry name" value="CARBOHYDRATE TRANSPORT ATP-BINDING PROTEIN MG119-RELATED"/>
    <property type="match status" value="1"/>
</dbReference>